<dbReference type="RefSeq" id="WP_108515141.1">
    <property type="nucleotide sequence ID" value="NZ_CP026951.1"/>
</dbReference>
<accession>A0A2U1T313</accession>
<dbReference type="InterPro" id="IPR018691">
    <property type="entry name" value="DUF2188"/>
</dbReference>
<evidence type="ECO:0000313" key="1">
    <source>
        <dbReference type="EMBL" id="PWB98272.1"/>
    </source>
</evidence>
<organism evidence="1 2">
    <name type="scientific">Homoserinimonas hongtaonis</name>
    <dbReference type="NCBI Taxonomy" id="2079791"/>
    <lineage>
        <taxon>Bacteria</taxon>
        <taxon>Bacillati</taxon>
        <taxon>Actinomycetota</taxon>
        <taxon>Actinomycetes</taxon>
        <taxon>Micrococcales</taxon>
        <taxon>Microbacteriaceae</taxon>
        <taxon>Homoserinimonas</taxon>
    </lineage>
</organism>
<gene>
    <name evidence="1" type="ORF">DF220_10860</name>
</gene>
<dbReference type="Proteomes" id="UP000244978">
    <property type="component" value="Unassembled WGS sequence"/>
</dbReference>
<reference evidence="2" key="1">
    <citation type="submission" date="2018-04" db="EMBL/GenBank/DDBJ databases">
        <authorList>
            <person name="Liu S."/>
            <person name="Wang Z."/>
            <person name="Li J."/>
        </authorList>
    </citation>
    <scope>NUCLEOTIDE SEQUENCE [LARGE SCALE GENOMIC DNA]</scope>
    <source>
        <strain evidence="2">S1194</strain>
    </source>
</reference>
<protein>
    <submittedName>
        <fullName evidence="1">DUF2188 domain-containing protein</fullName>
    </submittedName>
</protein>
<proteinExistence type="predicted"/>
<name>A0A2U1T313_9MICO</name>
<dbReference type="OrthoDB" id="5007698at2"/>
<dbReference type="KEGG" id="salc:C2138_02050"/>
<dbReference type="AlphaFoldDB" id="A0A2U1T313"/>
<evidence type="ECO:0000313" key="2">
    <source>
        <dbReference type="Proteomes" id="UP000244978"/>
    </source>
</evidence>
<dbReference type="EMBL" id="QEEX01000001">
    <property type="protein sequence ID" value="PWB98272.1"/>
    <property type="molecule type" value="Genomic_DNA"/>
</dbReference>
<sequence>MADDQLRDGDIETLDKRGQWVNRVIGHEEISESFSSREEAIEEGQKLAAQLGSHHIVRPAEPEGVITDPVEEA</sequence>
<dbReference type="Pfam" id="PF09954">
    <property type="entry name" value="DUF2188"/>
    <property type="match status" value="1"/>
</dbReference>
<comment type="caution">
    <text evidence="1">The sequence shown here is derived from an EMBL/GenBank/DDBJ whole genome shotgun (WGS) entry which is preliminary data.</text>
</comment>
<keyword evidence="2" id="KW-1185">Reference proteome</keyword>